<protein>
    <recommendedName>
        <fullName evidence="3">Geminivirus AL1 replication-associated protein catalytic domain-containing protein</fullName>
    </recommendedName>
</protein>
<proteinExistence type="predicted"/>
<dbReference type="PhylomeDB" id="A0A0A2I3L7"/>
<name>A0A0A2I3L7_PENEN</name>
<dbReference type="OrthoDB" id="4355886at2759"/>
<sequence length="207" mass="24111">MYVRYRASSVSTEASTISRASGLSSRTRRSSPPSSVDTEKRFRHRWVFLTYARCSLESKDDFEEGFSDMLNRNGFRQATYYGCREHHKFEGIHYHVLVNLGKQPNWSYDYARSAFSVEGNECDSLNLSTRAKQRLVQFIENHVNYCEKEKGGDCFGERPENSTEKKLERKRQWEEIGMQLTAPAKLAKLKESFPDVFHKYFNSAKSD</sequence>
<dbReference type="SUPFAM" id="SSF55464">
    <property type="entry name" value="Origin of replication-binding domain, RBD-like"/>
    <property type="match status" value="1"/>
</dbReference>
<dbReference type="Proteomes" id="UP000030143">
    <property type="component" value="Unassembled WGS sequence"/>
</dbReference>
<dbReference type="Gene3D" id="3.40.1310.20">
    <property type="match status" value="1"/>
</dbReference>
<gene>
    <name evidence="1" type="ORF">PEX2_086250</name>
</gene>
<evidence type="ECO:0000313" key="1">
    <source>
        <dbReference type="EMBL" id="KGO55046.1"/>
    </source>
</evidence>
<keyword evidence="2" id="KW-1185">Reference proteome</keyword>
<dbReference type="HOGENOM" id="CLU_1326782_0_0_1"/>
<reference evidence="1 2" key="1">
    <citation type="journal article" date="2015" name="Mol. Plant Microbe Interact.">
        <title>Genome, transcriptome, and functional analyses of Penicillium expansum provide new insights into secondary metabolism and pathogenicity.</title>
        <authorList>
            <person name="Ballester A.R."/>
            <person name="Marcet-Houben M."/>
            <person name="Levin E."/>
            <person name="Sela N."/>
            <person name="Selma-Lazaro C."/>
            <person name="Carmona L."/>
            <person name="Wisniewski M."/>
            <person name="Droby S."/>
            <person name="Gonzalez-Candelas L."/>
            <person name="Gabaldon T."/>
        </authorList>
    </citation>
    <scope>NUCLEOTIDE SEQUENCE [LARGE SCALE GENOMIC DNA]</scope>
    <source>
        <strain evidence="1 2">MD-8</strain>
    </source>
</reference>
<organism evidence="1 2">
    <name type="scientific">Penicillium expansum</name>
    <name type="common">Blue mold rot fungus</name>
    <dbReference type="NCBI Taxonomy" id="27334"/>
    <lineage>
        <taxon>Eukaryota</taxon>
        <taxon>Fungi</taxon>
        <taxon>Dikarya</taxon>
        <taxon>Ascomycota</taxon>
        <taxon>Pezizomycotina</taxon>
        <taxon>Eurotiomycetes</taxon>
        <taxon>Eurotiomycetidae</taxon>
        <taxon>Eurotiales</taxon>
        <taxon>Aspergillaceae</taxon>
        <taxon>Penicillium</taxon>
    </lineage>
</organism>
<dbReference type="GeneID" id="27681315"/>
<comment type="caution">
    <text evidence="1">The sequence shown here is derived from an EMBL/GenBank/DDBJ whole genome shotgun (WGS) entry which is preliminary data.</text>
</comment>
<accession>A0A0A2I3L7</accession>
<evidence type="ECO:0000313" key="2">
    <source>
        <dbReference type="Proteomes" id="UP000030143"/>
    </source>
</evidence>
<evidence type="ECO:0008006" key="3">
    <source>
        <dbReference type="Google" id="ProtNLM"/>
    </source>
</evidence>
<dbReference type="RefSeq" id="XP_016597276.1">
    <property type="nucleotide sequence ID" value="XM_016745895.1"/>
</dbReference>
<dbReference type="AlphaFoldDB" id="A0A0A2I3L7"/>
<dbReference type="VEuPathDB" id="FungiDB:PEXP_032940"/>
<dbReference type="EMBL" id="JQFZ01000203">
    <property type="protein sequence ID" value="KGO55046.1"/>
    <property type="molecule type" value="Genomic_DNA"/>
</dbReference>